<dbReference type="OrthoDB" id="266334at2759"/>
<dbReference type="PANTHER" id="PTHR12953:SF0">
    <property type="entry name" value="SUN DOMAIN-CONTAINING OSSIFICATION FACTOR"/>
    <property type="match status" value="1"/>
</dbReference>
<feature type="region of interest" description="Disordered" evidence="11">
    <location>
        <begin position="330"/>
        <end position="364"/>
    </location>
</feature>
<reference evidence="15" key="2">
    <citation type="submission" date="2012-08" db="EMBL/GenBank/DDBJ databases">
        <title>Genome sequence of Kazachstania naganishii.</title>
        <authorList>
            <person name="Gordon J.L."/>
            <person name="Armisen D."/>
            <person name="Proux-Wera E."/>
            <person name="OhEigeartaigh S.S."/>
            <person name="Byrne K.P."/>
            <person name="Wolfe K.H."/>
        </authorList>
    </citation>
    <scope>NUCLEOTIDE SEQUENCE [LARGE SCALE GENOMIC DNA]</scope>
    <source>
        <strain evidence="15">ATCC MYA-139 / BCRC 22969 / CBS 8797 / CCRC 22969 / KCTC 17520 / NBRC 10181 / NCYC 3082</strain>
    </source>
</reference>
<feature type="compositionally biased region" description="Basic and acidic residues" evidence="11">
    <location>
        <begin position="331"/>
        <end position="348"/>
    </location>
</feature>
<evidence type="ECO:0000256" key="12">
    <source>
        <dbReference type="SAM" id="SignalP"/>
    </source>
</evidence>
<keyword evidence="5" id="KW-1133">Transmembrane helix</keyword>
<evidence type="ECO:0000313" key="15">
    <source>
        <dbReference type="Proteomes" id="UP000006310"/>
    </source>
</evidence>
<dbReference type="GO" id="GO:0005789">
    <property type="term" value="C:endoplasmic reticulum membrane"/>
    <property type="evidence" value="ECO:0007669"/>
    <property type="project" value="UniProtKB-SubCell"/>
</dbReference>
<dbReference type="Proteomes" id="UP000006310">
    <property type="component" value="Chromosome 3"/>
</dbReference>
<comment type="subcellular location">
    <subcellularLocation>
        <location evidence="1">Endoplasmic reticulum membrane</location>
        <topology evidence="1">Single-pass type I membrane protein</topology>
    </subcellularLocation>
</comment>
<sequence length="631" mass="71383">MVARSRLLFFSILEWTHFSAAASVSVLDDAVNITSHATSVSANHSTGGTSRVDGGNVTMHNLTEKIPVNASADPLPKLGEVKSEDVSVNSTETFLSFNEWKQLKERDFEMHEKLENIKNRRKIDPSCLRDGECIGEEMEIDIDVFKSGDDGTELADEPEGKLYKDKFNFASLDCAATMVKTNSEASGATSILIENKDKYLLNPCSAAKKFVVIELCEDILVEELVMANFEYFSSTFKRFRVSVSSRFPAPKNGWNVLGEFEGENTRDLQRFEIANPQIWAKYVRIEYLTHYDHEYYCPLSLVRVHGKTMMDEFKLAAREEIQQGKALVDAEAEHESAAADTEENRDTVARTTDSDELERPKPLDFKSSPKNHKYIMESELLNDSWGLPQFAIFDNITSPDPPISDPLRFCEARLEPLRFDEFLKEINFAFNSTRREGENDTICANNTGSLDNSTAIKNITGAAANGTLVNKTAPLNIPPQLPEESIFKNIMKRINKLEVNATLTVLYLEEQSKMLSNSFNELERTYLVRFDHLVNAFNDTIMNNIGALQDFAEELREQSLSLLDGQGKLAPSSSEGRLVMLEREVRVQKRLLYFCLCLLAYSLYHEYLNSFLFEDDDVEDLEGEVGSTNKY</sequence>
<dbReference type="GeneID" id="34524869"/>
<gene>
    <name evidence="14" type="primary">KNAG0C00760</name>
    <name evidence="14" type="ordered locus">KNAG_0C00760</name>
</gene>
<dbReference type="EMBL" id="HE978316">
    <property type="protein sequence ID" value="CCK69189.1"/>
    <property type="molecule type" value="Genomic_DNA"/>
</dbReference>
<dbReference type="KEGG" id="kng:KNAG_0C00760"/>
<evidence type="ECO:0000256" key="8">
    <source>
        <dbReference type="ARBA" id="ARBA00061226"/>
    </source>
</evidence>
<evidence type="ECO:0000256" key="7">
    <source>
        <dbReference type="ARBA" id="ARBA00023180"/>
    </source>
</evidence>
<evidence type="ECO:0000256" key="9">
    <source>
        <dbReference type="ARBA" id="ARBA00064635"/>
    </source>
</evidence>
<dbReference type="FunFam" id="2.60.120.260:FF:000099">
    <property type="entry name" value="Uncharacterized protein, isoform C"/>
    <property type="match status" value="1"/>
</dbReference>
<dbReference type="PROSITE" id="PS51469">
    <property type="entry name" value="SUN"/>
    <property type="match status" value="1"/>
</dbReference>
<protein>
    <recommendedName>
        <fullName evidence="10">SUN-like protein 1</fullName>
    </recommendedName>
</protein>
<organism evidence="14 15">
    <name type="scientific">Huiozyma naganishii (strain ATCC MYA-139 / BCRC 22969 / CBS 8797 / KCTC 17520 / NBRC 10181 / NCYC 3082 / Yp74L-3)</name>
    <name type="common">Yeast</name>
    <name type="synonym">Kazachstania naganishii</name>
    <dbReference type="NCBI Taxonomy" id="1071383"/>
    <lineage>
        <taxon>Eukaryota</taxon>
        <taxon>Fungi</taxon>
        <taxon>Dikarya</taxon>
        <taxon>Ascomycota</taxon>
        <taxon>Saccharomycotina</taxon>
        <taxon>Saccharomycetes</taxon>
        <taxon>Saccharomycetales</taxon>
        <taxon>Saccharomycetaceae</taxon>
        <taxon>Huiozyma</taxon>
    </lineage>
</organism>
<reference evidence="14 15" key="1">
    <citation type="journal article" date="2011" name="Proc. Natl. Acad. Sci. U.S.A.">
        <title>Evolutionary erosion of yeast sex chromosomes by mating-type switching accidents.</title>
        <authorList>
            <person name="Gordon J.L."/>
            <person name="Armisen D."/>
            <person name="Proux-Wera E."/>
            <person name="Oheigeartaigh S.S."/>
            <person name="Byrne K.P."/>
            <person name="Wolfe K.H."/>
        </authorList>
    </citation>
    <scope>NUCLEOTIDE SEQUENCE [LARGE SCALE GENOMIC DNA]</scope>
    <source>
        <strain evidence="15">ATCC MYA-139 / BCRC 22969 / CBS 8797 / CCRC 22969 / KCTC 17520 / NBRC 10181 / NCYC 3082</strain>
    </source>
</reference>
<evidence type="ECO:0000256" key="4">
    <source>
        <dbReference type="ARBA" id="ARBA00022824"/>
    </source>
</evidence>
<keyword evidence="6" id="KW-0472">Membrane</keyword>
<evidence type="ECO:0000256" key="6">
    <source>
        <dbReference type="ARBA" id="ARBA00023136"/>
    </source>
</evidence>
<dbReference type="InterPro" id="IPR008979">
    <property type="entry name" value="Galactose-bd-like_sf"/>
</dbReference>
<proteinExistence type="inferred from homology"/>
<dbReference type="Pfam" id="PF07738">
    <property type="entry name" value="Sad1_UNC"/>
    <property type="match status" value="1"/>
</dbReference>
<dbReference type="eggNOG" id="KOG1396">
    <property type="taxonomic scope" value="Eukaryota"/>
</dbReference>
<feature type="signal peptide" evidence="12">
    <location>
        <begin position="1"/>
        <end position="21"/>
    </location>
</feature>
<dbReference type="PANTHER" id="PTHR12953">
    <property type="entry name" value="MEMBRANE PROTEIN CH1 RELATED"/>
    <property type="match status" value="1"/>
</dbReference>
<dbReference type="STRING" id="1071383.J7S4A7"/>
<evidence type="ECO:0000256" key="2">
    <source>
        <dbReference type="ARBA" id="ARBA00022692"/>
    </source>
</evidence>
<dbReference type="AlphaFoldDB" id="J7S4A7"/>
<evidence type="ECO:0000256" key="10">
    <source>
        <dbReference type="ARBA" id="ARBA00075366"/>
    </source>
</evidence>
<dbReference type="SUPFAM" id="SSF49785">
    <property type="entry name" value="Galactose-binding domain-like"/>
    <property type="match status" value="1"/>
</dbReference>
<evidence type="ECO:0000256" key="1">
    <source>
        <dbReference type="ARBA" id="ARBA00004115"/>
    </source>
</evidence>
<evidence type="ECO:0000256" key="11">
    <source>
        <dbReference type="SAM" id="MobiDB-lite"/>
    </source>
</evidence>
<evidence type="ECO:0000256" key="5">
    <source>
        <dbReference type="ARBA" id="ARBA00022989"/>
    </source>
</evidence>
<evidence type="ECO:0000259" key="13">
    <source>
        <dbReference type="PROSITE" id="PS51469"/>
    </source>
</evidence>
<keyword evidence="2" id="KW-0812">Transmembrane</keyword>
<feature type="chain" id="PRO_5003796443" description="SUN-like protein 1" evidence="12">
    <location>
        <begin position="22"/>
        <end position="631"/>
    </location>
</feature>
<feature type="domain" description="SUN" evidence="13">
    <location>
        <begin position="139"/>
        <end position="309"/>
    </location>
</feature>
<keyword evidence="7" id="KW-0325">Glycoprotein</keyword>
<dbReference type="HOGENOM" id="CLU_006633_4_1_1"/>
<dbReference type="RefSeq" id="XP_022463435.1">
    <property type="nucleotide sequence ID" value="XM_022606772.1"/>
</dbReference>
<comment type="subunit">
    <text evidence="9">Interacts with EMP65.</text>
</comment>
<keyword evidence="3 12" id="KW-0732">Signal</keyword>
<dbReference type="GO" id="GO:0034975">
    <property type="term" value="P:protein folding in endoplasmic reticulum"/>
    <property type="evidence" value="ECO:0007669"/>
    <property type="project" value="TreeGrafter"/>
</dbReference>
<evidence type="ECO:0000313" key="14">
    <source>
        <dbReference type="EMBL" id="CCK69189.1"/>
    </source>
</evidence>
<evidence type="ECO:0000256" key="3">
    <source>
        <dbReference type="ARBA" id="ARBA00022729"/>
    </source>
</evidence>
<comment type="similarity">
    <text evidence="8">Belongs to the SLP1 family.</text>
</comment>
<keyword evidence="4" id="KW-0256">Endoplasmic reticulum</keyword>
<keyword evidence="15" id="KW-1185">Reference proteome</keyword>
<dbReference type="InterPro" id="IPR045120">
    <property type="entry name" value="Suco/Slp1-like"/>
</dbReference>
<dbReference type="InterPro" id="IPR012919">
    <property type="entry name" value="SUN_dom"/>
</dbReference>
<name>J7S4A7_HUIN7</name>
<accession>J7S4A7</accession>